<accession>A0ABV8DIU2</accession>
<comment type="caution">
    <text evidence="2">The sequence shown here is derived from an EMBL/GenBank/DDBJ whole genome shotgun (WGS) entry which is preliminary data.</text>
</comment>
<keyword evidence="3" id="KW-1185">Reference proteome</keyword>
<dbReference type="Proteomes" id="UP001595693">
    <property type="component" value="Unassembled WGS sequence"/>
</dbReference>
<reference evidence="3" key="1">
    <citation type="journal article" date="2019" name="Int. J. Syst. Evol. Microbiol.">
        <title>The Global Catalogue of Microorganisms (GCM) 10K type strain sequencing project: providing services to taxonomists for standard genome sequencing and annotation.</title>
        <authorList>
            <consortium name="The Broad Institute Genomics Platform"/>
            <consortium name="The Broad Institute Genome Sequencing Center for Infectious Disease"/>
            <person name="Wu L."/>
            <person name="Ma J."/>
        </authorList>
    </citation>
    <scope>NUCLEOTIDE SEQUENCE [LARGE SCALE GENOMIC DNA]</scope>
    <source>
        <strain evidence="3">CCUG 2113</strain>
    </source>
</reference>
<sequence>MVFSSPNARFRLPEPGASPGSRRDSQWAELKNTELGVGIAGLFDRLHKIDELIDYSALLLRIGQPPMHGKLDIRWYRKHDGRPNTPALVRWFSTGTGRSYTRTVTRFHPDMVGAGLADFPNRQLVTDVILNFKSLTAERESIIECLNRISRVSKLSSSKNEGRADDTSADLLVIHEAIVQNLQVAGYDVDRRFHPKVVWRFEDLDTPLPSSA</sequence>
<organism evidence="2 3">
    <name type="scientific">Acidovorax facilis</name>
    <dbReference type="NCBI Taxonomy" id="12917"/>
    <lineage>
        <taxon>Bacteria</taxon>
        <taxon>Pseudomonadati</taxon>
        <taxon>Pseudomonadota</taxon>
        <taxon>Betaproteobacteria</taxon>
        <taxon>Burkholderiales</taxon>
        <taxon>Comamonadaceae</taxon>
        <taxon>Acidovorax</taxon>
    </lineage>
</organism>
<evidence type="ECO:0000256" key="1">
    <source>
        <dbReference type="SAM" id="MobiDB-lite"/>
    </source>
</evidence>
<proteinExistence type="predicted"/>
<dbReference type="RefSeq" id="WP_156358784.1">
    <property type="nucleotide sequence ID" value="NZ_JAMXAX010000143.1"/>
</dbReference>
<evidence type="ECO:0000313" key="2">
    <source>
        <dbReference type="EMBL" id="MFC3938019.1"/>
    </source>
</evidence>
<evidence type="ECO:0000313" key="3">
    <source>
        <dbReference type="Proteomes" id="UP001595693"/>
    </source>
</evidence>
<name>A0ABV8DIU2_9BURK</name>
<gene>
    <name evidence="2" type="ORF">ACFOW3_25710</name>
</gene>
<dbReference type="EMBL" id="JBHSAJ010000160">
    <property type="protein sequence ID" value="MFC3938019.1"/>
    <property type="molecule type" value="Genomic_DNA"/>
</dbReference>
<protein>
    <submittedName>
        <fullName evidence="2">Uncharacterized protein</fullName>
    </submittedName>
</protein>
<feature type="region of interest" description="Disordered" evidence="1">
    <location>
        <begin position="1"/>
        <end position="25"/>
    </location>
</feature>